<evidence type="ECO:0000313" key="2">
    <source>
        <dbReference type="EMBL" id="KAK3330274.1"/>
    </source>
</evidence>
<feature type="region of interest" description="Disordered" evidence="1">
    <location>
        <begin position="1"/>
        <end position="72"/>
    </location>
</feature>
<dbReference type="Proteomes" id="UP001283341">
    <property type="component" value="Unassembled WGS sequence"/>
</dbReference>
<evidence type="ECO:0000313" key="3">
    <source>
        <dbReference type="Proteomes" id="UP001283341"/>
    </source>
</evidence>
<sequence>MAPKVAGETAAGREKKKTENPAQAGPAPPTGRTLPIRVADDDDEEMEADDNSDNDEDSDDFAGGPNPLSDESDEMLAGMIMEFAPNKKQAIAYAVADAFITRLQKPRQQVEIEKERDKNSNNWVDLAALQKIVSEAVAKAVEEKVTKAIEEVRKEVQEARSWVAVATVEPELPTKRIPGRLNKEILVRGSAEPALTRRSPQEIVQAVNGVSKKKGAIAARKLPSGDVIVTFQDIETKNWHSENGGWIGTAFGESAKEAKRTFAVLMKGMLKRELNDITEANFGKQLGLTSVDKVKFRIPTMAGVTRATVLVTLTSQEEAKKACDDGVVWRAQILDCEPGGRIPGGHEKTAPGQTPAFDVAQKQAARSLTQGKLTFEMRDRTVQATVTEATADGTLAPASDRDVGMQGA</sequence>
<name>A0AAE0MGM0_9PEZI</name>
<evidence type="ECO:0000256" key="1">
    <source>
        <dbReference type="SAM" id="MobiDB-lite"/>
    </source>
</evidence>
<dbReference type="AlphaFoldDB" id="A0AAE0MGM0"/>
<gene>
    <name evidence="2" type="ORF">B0H66DRAFT_635334</name>
</gene>
<reference evidence="2" key="1">
    <citation type="journal article" date="2023" name="Mol. Phylogenet. Evol.">
        <title>Genome-scale phylogeny and comparative genomics of the fungal order Sordariales.</title>
        <authorList>
            <person name="Hensen N."/>
            <person name="Bonometti L."/>
            <person name="Westerberg I."/>
            <person name="Brannstrom I.O."/>
            <person name="Guillou S."/>
            <person name="Cros-Aarteil S."/>
            <person name="Calhoun S."/>
            <person name="Haridas S."/>
            <person name="Kuo A."/>
            <person name="Mondo S."/>
            <person name="Pangilinan J."/>
            <person name="Riley R."/>
            <person name="LaButti K."/>
            <person name="Andreopoulos B."/>
            <person name="Lipzen A."/>
            <person name="Chen C."/>
            <person name="Yan M."/>
            <person name="Daum C."/>
            <person name="Ng V."/>
            <person name="Clum A."/>
            <person name="Steindorff A."/>
            <person name="Ohm R.A."/>
            <person name="Martin F."/>
            <person name="Silar P."/>
            <person name="Natvig D.O."/>
            <person name="Lalanne C."/>
            <person name="Gautier V."/>
            <person name="Ament-Velasquez S.L."/>
            <person name="Kruys A."/>
            <person name="Hutchinson M.I."/>
            <person name="Powell A.J."/>
            <person name="Barry K."/>
            <person name="Miller A.N."/>
            <person name="Grigoriev I.V."/>
            <person name="Debuchy R."/>
            <person name="Gladieux P."/>
            <person name="Hiltunen Thoren M."/>
            <person name="Johannesson H."/>
        </authorList>
    </citation>
    <scope>NUCLEOTIDE SEQUENCE</scope>
    <source>
        <strain evidence="2">CBS 118394</strain>
    </source>
</reference>
<comment type="caution">
    <text evidence="2">The sequence shown here is derived from an EMBL/GenBank/DDBJ whole genome shotgun (WGS) entry which is preliminary data.</text>
</comment>
<feature type="compositionally biased region" description="Basic and acidic residues" evidence="1">
    <location>
        <begin position="399"/>
        <end position="408"/>
    </location>
</feature>
<dbReference type="EMBL" id="JAUEDM010000001">
    <property type="protein sequence ID" value="KAK3330274.1"/>
    <property type="molecule type" value="Genomic_DNA"/>
</dbReference>
<feature type="region of interest" description="Disordered" evidence="1">
    <location>
        <begin position="388"/>
        <end position="408"/>
    </location>
</feature>
<keyword evidence="3" id="KW-1185">Reference proteome</keyword>
<proteinExistence type="predicted"/>
<accession>A0AAE0MGM0</accession>
<protein>
    <submittedName>
        <fullName evidence="2">Uncharacterized protein</fullName>
    </submittedName>
</protein>
<reference evidence="2" key="2">
    <citation type="submission" date="2023-06" db="EMBL/GenBank/DDBJ databases">
        <authorList>
            <consortium name="Lawrence Berkeley National Laboratory"/>
            <person name="Haridas S."/>
            <person name="Hensen N."/>
            <person name="Bonometti L."/>
            <person name="Westerberg I."/>
            <person name="Brannstrom I.O."/>
            <person name="Guillou S."/>
            <person name="Cros-Aarteil S."/>
            <person name="Calhoun S."/>
            <person name="Kuo A."/>
            <person name="Mondo S."/>
            <person name="Pangilinan J."/>
            <person name="Riley R."/>
            <person name="Labutti K."/>
            <person name="Andreopoulos B."/>
            <person name="Lipzen A."/>
            <person name="Chen C."/>
            <person name="Yanf M."/>
            <person name="Daum C."/>
            <person name="Ng V."/>
            <person name="Clum A."/>
            <person name="Steindorff A."/>
            <person name="Ohm R."/>
            <person name="Martin F."/>
            <person name="Silar P."/>
            <person name="Natvig D."/>
            <person name="Lalanne C."/>
            <person name="Gautier V."/>
            <person name="Ament-Velasquez S.L."/>
            <person name="Kruys A."/>
            <person name="Hutchinson M.I."/>
            <person name="Powell A.J."/>
            <person name="Barry K."/>
            <person name="Miller A.N."/>
            <person name="Grigoriev I.V."/>
            <person name="Debuchy R."/>
            <person name="Gladieux P."/>
            <person name="Thoren M.H."/>
            <person name="Johannesson H."/>
        </authorList>
    </citation>
    <scope>NUCLEOTIDE SEQUENCE</scope>
    <source>
        <strain evidence="2">CBS 118394</strain>
    </source>
</reference>
<organism evidence="2 3">
    <name type="scientific">Apodospora peruviana</name>
    <dbReference type="NCBI Taxonomy" id="516989"/>
    <lineage>
        <taxon>Eukaryota</taxon>
        <taxon>Fungi</taxon>
        <taxon>Dikarya</taxon>
        <taxon>Ascomycota</taxon>
        <taxon>Pezizomycotina</taxon>
        <taxon>Sordariomycetes</taxon>
        <taxon>Sordariomycetidae</taxon>
        <taxon>Sordariales</taxon>
        <taxon>Lasiosphaeriaceae</taxon>
        <taxon>Apodospora</taxon>
    </lineage>
</organism>
<feature type="compositionally biased region" description="Acidic residues" evidence="1">
    <location>
        <begin position="40"/>
        <end position="60"/>
    </location>
</feature>